<accession>A0ABS2SWV9</accession>
<gene>
    <name evidence="2" type="ORF">JOC54_003000</name>
</gene>
<keyword evidence="3" id="KW-1185">Reference proteome</keyword>
<comment type="caution">
    <text evidence="2">The sequence shown here is derived from an EMBL/GenBank/DDBJ whole genome shotgun (WGS) entry which is preliminary data.</text>
</comment>
<sequence length="131" mass="14240">MNHAKLLLIVSSLFGLWGVLMGAHMAGGGSYALSAIHAHVLVLGWLTLFAWSLFHKIYQPNQKRLAAFQAWTGIAGAILLTSGMWLYNTNPFDLPRGVTLGFYIGGGMTVVISFLLFVVLACLTDSKKRDA</sequence>
<reference evidence="2" key="1">
    <citation type="submission" date="2021-01" db="EMBL/GenBank/DDBJ databases">
        <title>Genomic Encyclopedia of Type Strains, Phase IV (KMG-IV): sequencing the most valuable type-strain genomes for metagenomic binning, comparative biology and taxonomic classification.</title>
        <authorList>
            <person name="Goeker M."/>
        </authorList>
    </citation>
    <scope>NUCLEOTIDE SEQUENCE</scope>
    <source>
        <strain evidence="2">DSM 21943</strain>
    </source>
</reference>
<feature type="transmembrane region" description="Helical" evidence="1">
    <location>
        <begin position="66"/>
        <end position="88"/>
    </location>
</feature>
<keyword evidence="1" id="KW-0812">Transmembrane</keyword>
<keyword evidence="1" id="KW-0472">Membrane</keyword>
<name>A0ABS2SWV9_9BACI</name>
<evidence type="ECO:0000313" key="2">
    <source>
        <dbReference type="EMBL" id="MBM7839720.1"/>
    </source>
</evidence>
<dbReference type="EMBL" id="JAFBCV010000009">
    <property type="protein sequence ID" value="MBM7839720.1"/>
    <property type="molecule type" value="Genomic_DNA"/>
</dbReference>
<organism evidence="2 3">
    <name type="scientific">Shouchella xiaoxiensis</name>
    <dbReference type="NCBI Taxonomy" id="766895"/>
    <lineage>
        <taxon>Bacteria</taxon>
        <taxon>Bacillati</taxon>
        <taxon>Bacillota</taxon>
        <taxon>Bacilli</taxon>
        <taxon>Bacillales</taxon>
        <taxon>Bacillaceae</taxon>
        <taxon>Shouchella</taxon>
    </lineage>
</organism>
<dbReference type="Proteomes" id="UP001179280">
    <property type="component" value="Unassembled WGS sequence"/>
</dbReference>
<evidence type="ECO:0000256" key="1">
    <source>
        <dbReference type="SAM" id="Phobius"/>
    </source>
</evidence>
<protein>
    <submittedName>
        <fullName evidence="2">Uncharacterized protein</fullName>
    </submittedName>
</protein>
<keyword evidence="1" id="KW-1133">Transmembrane helix</keyword>
<evidence type="ECO:0000313" key="3">
    <source>
        <dbReference type="Proteomes" id="UP001179280"/>
    </source>
</evidence>
<dbReference type="RefSeq" id="WP_204466901.1">
    <property type="nucleotide sequence ID" value="NZ_JAFBCV010000009.1"/>
</dbReference>
<feature type="transmembrane region" description="Helical" evidence="1">
    <location>
        <begin position="100"/>
        <end position="123"/>
    </location>
</feature>
<feature type="transmembrane region" description="Helical" evidence="1">
    <location>
        <begin position="32"/>
        <end position="54"/>
    </location>
</feature>
<proteinExistence type="predicted"/>